<dbReference type="Proteomes" id="UP001596171">
    <property type="component" value="Unassembled WGS sequence"/>
</dbReference>
<accession>A0ABW1SGW8</accession>
<keyword evidence="2" id="KW-1185">Reference proteome</keyword>
<comment type="caution">
    <text evidence="1">The sequence shown here is derived from an EMBL/GenBank/DDBJ whole genome shotgun (WGS) entry which is preliminary data.</text>
</comment>
<dbReference type="EMBL" id="JBHSSE010000008">
    <property type="protein sequence ID" value="MFC6200982.1"/>
    <property type="molecule type" value="Genomic_DNA"/>
</dbReference>
<organism evidence="1 2">
    <name type="scientific">Lactiplantibacillus nangangensis</name>
    <dbReference type="NCBI Taxonomy" id="2559917"/>
    <lineage>
        <taxon>Bacteria</taxon>
        <taxon>Bacillati</taxon>
        <taxon>Bacillota</taxon>
        <taxon>Bacilli</taxon>
        <taxon>Lactobacillales</taxon>
        <taxon>Lactobacillaceae</taxon>
        <taxon>Lactiplantibacillus</taxon>
    </lineage>
</organism>
<protein>
    <submittedName>
        <fullName evidence="1">Uncharacterized protein</fullName>
    </submittedName>
</protein>
<evidence type="ECO:0000313" key="2">
    <source>
        <dbReference type="Proteomes" id="UP001596171"/>
    </source>
</evidence>
<sequence length="101" mass="11539">MIDCDFLQQQFENKVPVDETYFYFRSDSAEIEHYIGYLPESALPYWIGKCDIPGGCEFKSAEELFTAPVFDGKSLQQRWSDVELCAIGGMPVADWVRDNIG</sequence>
<gene>
    <name evidence="1" type="ORF">ACFP1L_03605</name>
</gene>
<evidence type="ECO:0000313" key="1">
    <source>
        <dbReference type="EMBL" id="MFC6200982.1"/>
    </source>
</evidence>
<dbReference type="RefSeq" id="WP_223877485.1">
    <property type="nucleotide sequence ID" value="NZ_BJDI01000014.1"/>
</dbReference>
<name>A0ABW1SGW8_9LACO</name>
<proteinExistence type="predicted"/>
<reference evidence="2" key="1">
    <citation type="journal article" date="2019" name="Int. J. Syst. Evol. Microbiol.">
        <title>The Global Catalogue of Microorganisms (GCM) 10K type strain sequencing project: providing services to taxonomists for standard genome sequencing and annotation.</title>
        <authorList>
            <consortium name="The Broad Institute Genomics Platform"/>
            <consortium name="The Broad Institute Genome Sequencing Center for Infectious Disease"/>
            <person name="Wu L."/>
            <person name="Ma J."/>
        </authorList>
    </citation>
    <scope>NUCLEOTIDE SEQUENCE [LARGE SCALE GENOMIC DNA]</scope>
    <source>
        <strain evidence="2">CCM 8930</strain>
    </source>
</reference>